<dbReference type="VEuPathDB" id="FungiDB:BO71DRAFT_399636"/>
<feature type="region of interest" description="Disordered" evidence="1">
    <location>
        <begin position="33"/>
        <end position="95"/>
    </location>
</feature>
<keyword evidence="2" id="KW-0732">Signal</keyword>
<feature type="signal peptide" evidence="2">
    <location>
        <begin position="1"/>
        <end position="24"/>
    </location>
</feature>
<feature type="chain" id="PRO_5016442260" description="Secreted protein" evidence="2">
    <location>
        <begin position="25"/>
        <end position="95"/>
    </location>
</feature>
<name>A0A319D7S8_9EURO</name>
<reference evidence="3 4" key="1">
    <citation type="submission" date="2018-02" db="EMBL/GenBank/DDBJ databases">
        <title>The genomes of Aspergillus section Nigri reveals drivers in fungal speciation.</title>
        <authorList>
            <consortium name="DOE Joint Genome Institute"/>
            <person name="Vesth T.C."/>
            <person name="Nybo J."/>
            <person name="Theobald S."/>
            <person name="Brandl J."/>
            <person name="Frisvad J.C."/>
            <person name="Nielsen K.F."/>
            <person name="Lyhne E.K."/>
            <person name="Kogle M.E."/>
            <person name="Kuo A."/>
            <person name="Riley R."/>
            <person name="Clum A."/>
            <person name="Nolan M."/>
            <person name="Lipzen A."/>
            <person name="Salamov A."/>
            <person name="Henrissat B."/>
            <person name="Wiebenga A."/>
            <person name="De vries R.P."/>
            <person name="Grigoriev I.V."/>
            <person name="Mortensen U.H."/>
            <person name="Andersen M.R."/>
            <person name="Baker S.E."/>
        </authorList>
    </citation>
    <scope>NUCLEOTIDE SEQUENCE [LARGE SCALE GENOMIC DNA]</scope>
    <source>
        <strain evidence="3 4">CBS 707.79</strain>
    </source>
</reference>
<accession>A0A319D7S8</accession>
<organism evidence="3 4">
    <name type="scientific">Aspergillus ellipticus CBS 707.79</name>
    <dbReference type="NCBI Taxonomy" id="1448320"/>
    <lineage>
        <taxon>Eukaryota</taxon>
        <taxon>Fungi</taxon>
        <taxon>Dikarya</taxon>
        <taxon>Ascomycota</taxon>
        <taxon>Pezizomycotina</taxon>
        <taxon>Eurotiomycetes</taxon>
        <taxon>Eurotiomycetidae</taxon>
        <taxon>Eurotiales</taxon>
        <taxon>Aspergillaceae</taxon>
        <taxon>Aspergillus</taxon>
        <taxon>Aspergillus subgen. Circumdati</taxon>
    </lineage>
</organism>
<evidence type="ECO:0008006" key="5">
    <source>
        <dbReference type="Google" id="ProtNLM"/>
    </source>
</evidence>
<gene>
    <name evidence="3" type="ORF">BO71DRAFT_399636</name>
</gene>
<feature type="compositionally biased region" description="Low complexity" evidence="1">
    <location>
        <begin position="67"/>
        <end position="76"/>
    </location>
</feature>
<dbReference type="AlphaFoldDB" id="A0A319D7S8"/>
<evidence type="ECO:0000313" key="4">
    <source>
        <dbReference type="Proteomes" id="UP000247810"/>
    </source>
</evidence>
<proteinExistence type="predicted"/>
<evidence type="ECO:0000313" key="3">
    <source>
        <dbReference type="EMBL" id="PYH93515.1"/>
    </source>
</evidence>
<protein>
    <recommendedName>
        <fullName evidence="5">Secreted protein</fullName>
    </recommendedName>
</protein>
<dbReference type="EMBL" id="KZ825891">
    <property type="protein sequence ID" value="PYH93515.1"/>
    <property type="molecule type" value="Genomic_DNA"/>
</dbReference>
<sequence>MPVVAAVLLPTSVALHLLPPFCSPVLPIFSPFENPDGSQDLLRPKSIAYPPPPPQSRWVDNRPPRRPQTTPYTVQTARNQEPPLWEKPPLAVPFD</sequence>
<dbReference type="Proteomes" id="UP000247810">
    <property type="component" value="Unassembled WGS sequence"/>
</dbReference>
<keyword evidence="4" id="KW-1185">Reference proteome</keyword>
<evidence type="ECO:0000256" key="1">
    <source>
        <dbReference type="SAM" id="MobiDB-lite"/>
    </source>
</evidence>
<evidence type="ECO:0000256" key="2">
    <source>
        <dbReference type="SAM" id="SignalP"/>
    </source>
</evidence>